<sequence length="606" mass="63457">MTDIWQAGKTYVPGSLVKPSSTTVVAQPQPTNGNFTTGDLTGWTQAGSRFVIATDTPYSGTYFVRCSGTGVESLNNTNAVPVSPGQHITAQAAAKLTNNGTDDQGAQVIIVWLNAADAEIGTALGSLISGVGGSWKITTASGTAPPLTASAFIRLNASNGTHGGTVEYDAVSWDYAYQSPPTGLIFKATQAAPGKSGSTEPTWPTSTGIPVTDNQVTWEGVIASRVVWEASPIMKTGDTEPTWPLVAGAVVHDGNMDWITVTSQITDPKCPQSKVVAIMASKVFAADKDIVRFSATVNPLDWSSAQDAGYLPTGLQQANANDMAVLAPYRSNLTAFNASSFQNWQVDPDPAAMSILDQMDGIGSSAQHAAQPVGNDLFYLSQLGVRSVSIAAGTDSLSAGDVGMPVDVLVQPAAKLDTTTLGPRSSYYPSAGQYWLAFDAPTDAGGPQVFVFTLNGGKGKWSRYIFPFAVDAFAQLGNDLYIRHGDEVSIVSEDAVTDDVAGVPTNFTGLAQWAWLDNGQPGVTKMLESLDYVGTGQGPSLSIGYDQRDPNAFTDPYLIDPDTLPGDPIPIPVAAPTFSIKLQFAGGAAWSVNAVTLHLSNMAGNP</sequence>
<name>A0A502C6I7_9GAMM</name>
<gene>
    <name evidence="1" type="ORF">EAH88_11865</name>
</gene>
<organism evidence="1 2">
    <name type="scientific">Rhodanobacter glycinis</name>
    <dbReference type="NCBI Taxonomy" id="582702"/>
    <lineage>
        <taxon>Bacteria</taxon>
        <taxon>Pseudomonadati</taxon>
        <taxon>Pseudomonadota</taxon>
        <taxon>Gammaproteobacteria</taxon>
        <taxon>Lysobacterales</taxon>
        <taxon>Rhodanobacteraceae</taxon>
        <taxon>Rhodanobacter</taxon>
    </lineage>
</organism>
<keyword evidence="2" id="KW-1185">Reference proteome</keyword>
<reference evidence="1 2" key="1">
    <citation type="journal article" date="2019" name="Environ. Microbiol.">
        <title>Species interactions and distinct microbial communities in high Arctic permafrost affected cryosols are associated with the CH4 and CO2 gas fluxes.</title>
        <authorList>
            <person name="Altshuler I."/>
            <person name="Hamel J."/>
            <person name="Turney S."/>
            <person name="Magnuson E."/>
            <person name="Levesque R."/>
            <person name="Greer C."/>
            <person name="Whyte L.G."/>
        </authorList>
    </citation>
    <scope>NUCLEOTIDE SEQUENCE [LARGE SCALE GENOMIC DNA]</scope>
    <source>
        <strain evidence="1 2">S13Y</strain>
    </source>
</reference>
<proteinExistence type="predicted"/>
<dbReference type="Gene3D" id="2.60.120.260">
    <property type="entry name" value="Galactose-binding domain-like"/>
    <property type="match status" value="1"/>
</dbReference>
<evidence type="ECO:0000313" key="2">
    <source>
        <dbReference type="Proteomes" id="UP000319486"/>
    </source>
</evidence>
<dbReference type="AlphaFoldDB" id="A0A502C6I7"/>
<comment type="caution">
    <text evidence="1">The sequence shown here is derived from an EMBL/GenBank/DDBJ whole genome shotgun (WGS) entry which is preliminary data.</text>
</comment>
<protein>
    <submittedName>
        <fullName evidence="1">Uncharacterized protein</fullName>
    </submittedName>
</protein>
<dbReference type="Proteomes" id="UP000319486">
    <property type="component" value="Unassembled WGS sequence"/>
</dbReference>
<dbReference type="EMBL" id="RCZO01000006">
    <property type="protein sequence ID" value="TPG08320.1"/>
    <property type="molecule type" value="Genomic_DNA"/>
</dbReference>
<evidence type="ECO:0000313" key="1">
    <source>
        <dbReference type="EMBL" id="TPG08320.1"/>
    </source>
</evidence>
<accession>A0A502C6I7</accession>
<dbReference type="RefSeq" id="WP_140652878.1">
    <property type="nucleotide sequence ID" value="NZ_RCZO01000006.1"/>
</dbReference>